<gene>
    <name evidence="1" type="ORF">AFUS01_LOCUS19224</name>
</gene>
<protein>
    <submittedName>
        <fullName evidence="1">Uncharacterized protein</fullName>
    </submittedName>
</protein>
<dbReference type="Proteomes" id="UP000708208">
    <property type="component" value="Unassembled WGS sequence"/>
</dbReference>
<proteinExistence type="predicted"/>
<accession>A0A8J2P4C4</accession>
<dbReference type="AlphaFoldDB" id="A0A8J2P4C4"/>
<name>A0A8J2P4C4_9HEXA</name>
<organism evidence="1 2">
    <name type="scientific">Allacma fusca</name>
    <dbReference type="NCBI Taxonomy" id="39272"/>
    <lineage>
        <taxon>Eukaryota</taxon>
        <taxon>Metazoa</taxon>
        <taxon>Ecdysozoa</taxon>
        <taxon>Arthropoda</taxon>
        <taxon>Hexapoda</taxon>
        <taxon>Collembola</taxon>
        <taxon>Symphypleona</taxon>
        <taxon>Sminthuridae</taxon>
        <taxon>Allacma</taxon>
    </lineage>
</organism>
<reference evidence="1" key="1">
    <citation type="submission" date="2021-06" db="EMBL/GenBank/DDBJ databases">
        <authorList>
            <person name="Hodson N. C."/>
            <person name="Mongue J. A."/>
            <person name="Jaron S. K."/>
        </authorList>
    </citation>
    <scope>NUCLEOTIDE SEQUENCE</scope>
</reference>
<keyword evidence="2" id="KW-1185">Reference proteome</keyword>
<evidence type="ECO:0000313" key="2">
    <source>
        <dbReference type="Proteomes" id="UP000708208"/>
    </source>
</evidence>
<sequence length="128" mass="14548">MNQIPCELVLSNYQKFRSFAVFSINLEIATRGNLRGKKYYSYFKKYFSRSILVAIENLLEEETLVRKNREFRNVQPIAVFASRGATSGHILSKLLVTPVLKLETAGLEIIASSVMGQLRIRLCGLSME</sequence>
<dbReference type="EMBL" id="CAJVCH010197046">
    <property type="protein sequence ID" value="CAG7730594.1"/>
    <property type="molecule type" value="Genomic_DNA"/>
</dbReference>
<evidence type="ECO:0000313" key="1">
    <source>
        <dbReference type="EMBL" id="CAG7730594.1"/>
    </source>
</evidence>
<comment type="caution">
    <text evidence="1">The sequence shown here is derived from an EMBL/GenBank/DDBJ whole genome shotgun (WGS) entry which is preliminary data.</text>
</comment>